<evidence type="ECO:0000256" key="6">
    <source>
        <dbReference type="ARBA" id="ARBA00022679"/>
    </source>
</evidence>
<evidence type="ECO:0000256" key="7">
    <source>
        <dbReference type="ARBA" id="ARBA00022692"/>
    </source>
</evidence>
<evidence type="ECO:0000256" key="2">
    <source>
        <dbReference type="ARBA" id="ARBA00004651"/>
    </source>
</evidence>
<evidence type="ECO:0000256" key="4">
    <source>
        <dbReference type="ARBA" id="ARBA00022475"/>
    </source>
</evidence>
<dbReference type="InterPro" id="IPR033479">
    <property type="entry name" value="dCache_1"/>
</dbReference>
<evidence type="ECO:0000256" key="10">
    <source>
        <dbReference type="ARBA" id="ARBA00022840"/>
    </source>
</evidence>
<accession>A0A2L1GQR0</accession>
<evidence type="ECO:0000256" key="12">
    <source>
        <dbReference type="ARBA" id="ARBA00023012"/>
    </source>
</evidence>
<dbReference type="GO" id="GO:0005524">
    <property type="term" value="F:ATP binding"/>
    <property type="evidence" value="ECO:0007669"/>
    <property type="project" value="UniProtKB-KW"/>
</dbReference>
<dbReference type="Pfam" id="PF02518">
    <property type="entry name" value="HATPase_c"/>
    <property type="match status" value="1"/>
</dbReference>
<dbReference type="SMART" id="SM00387">
    <property type="entry name" value="HATPase_c"/>
    <property type="match status" value="1"/>
</dbReference>
<dbReference type="SUPFAM" id="SSF47384">
    <property type="entry name" value="Homodimeric domain of signal transducing histidine kinase"/>
    <property type="match status" value="1"/>
</dbReference>
<dbReference type="EC" id="2.7.13.3" evidence="3"/>
<dbReference type="Gene3D" id="3.30.565.10">
    <property type="entry name" value="Histidine kinase-like ATPase, C-terminal domain"/>
    <property type="match status" value="1"/>
</dbReference>
<dbReference type="SUPFAM" id="SSF55874">
    <property type="entry name" value="ATPase domain of HSP90 chaperone/DNA topoisomerase II/histidine kinase"/>
    <property type="match status" value="1"/>
</dbReference>
<dbReference type="Pfam" id="PF02743">
    <property type="entry name" value="dCache_1"/>
    <property type="match status" value="1"/>
</dbReference>
<dbReference type="PROSITE" id="PS50109">
    <property type="entry name" value="HIS_KIN"/>
    <property type="match status" value="1"/>
</dbReference>
<keyword evidence="4" id="KW-1003">Cell membrane</keyword>
<dbReference type="InterPro" id="IPR004358">
    <property type="entry name" value="Sig_transdc_His_kin-like_C"/>
</dbReference>
<dbReference type="PANTHER" id="PTHR43065">
    <property type="entry name" value="SENSOR HISTIDINE KINASE"/>
    <property type="match status" value="1"/>
</dbReference>
<evidence type="ECO:0000256" key="8">
    <source>
        <dbReference type="ARBA" id="ARBA00022741"/>
    </source>
</evidence>
<evidence type="ECO:0000256" key="11">
    <source>
        <dbReference type="ARBA" id="ARBA00022989"/>
    </source>
</evidence>
<keyword evidence="5" id="KW-0597">Phosphoprotein</keyword>
<dbReference type="Proteomes" id="UP000239867">
    <property type="component" value="Chromosome"/>
</dbReference>
<keyword evidence="17" id="KW-1185">Reference proteome</keyword>
<dbReference type="InterPro" id="IPR005467">
    <property type="entry name" value="His_kinase_dom"/>
</dbReference>
<reference evidence="16 17" key="1">
    <citation type="journal article" date="2018" name="MBio">
        <title>Insights into the evolution of host association through the isolation and characterization of a novel human periodontal pathobiont, Desulfobulbus oralis.</title>
        <authorList>
            <person name="Cross K.L."/>
            <person name="Chirania P."/>
            <person name="Xiong W."/>
            <person name="Beall C.J."/>
            <person name="Elkins J.G."/>
            <person name="Giannone R.J."/>
            <person name="Griffen A.L."/>
            <person name="Guss A.M."/>
            <person name="Hettich R.L."/>
            <person name="Joshi S.S."/>
            <person name="Mokrzan E.M."/>
            <person name="Martin R.K."/>
            <person name="Zhulin I.B."/>
            <person name="Leys E.J."/>
            <person name="Podar M."/>
        </authorList>
    </citation>
    <scope>NUCLEOTIDE SEQUENCE [LARGE SCALE GENOMIC DNA]</scope>
    <source>
        <strain evidence="16 17">ORNL</strain>
    </source>
</reference>
<dbReference type="Pfam" id="PF00512">
    <property type="entry name" value="HisKA"/>
    <property type="match status" value="1"/>
</dbReference>
<keyword evidence="11 14" id="KW-1133">Transmembrane helix</keyword>
<dbReference type="CDD" id="cd00082">
    <property type="entry name" value="HisKA"/>
    <property type="match status" value="1"/>
</dbReference>
<sequence>MERNYTKIWWQHCLAIIGFSVIPLLIVNIALFLLFNRIYTDKVSENLQNRVEGRRDTVDLFLNERVAQIYTVAQTNKVQDLADEAYLNRIFSIMHTKSDSYVDIGLIDKEGNHLAYVGPYYEVLKSANYKNEKWFNAVIAHGIFISDIFMGYRNFPHFIIAVLIQTNKEPYILRLTINLENLDDIVQKAWTGTHSDSFIITRNNLLQTLPRFGGEYLSKPVFVHDPNNRAEPDPYPEFSSVVKTRVDRRTIGGHDVFLAAAPIRNTKWILVIKEDPDEILSPLAKGRAWMILFTALGLLAICTGAALFTNVLVNRMKQMDRENANQSDMLMQANKMIALSKMAAGVAHEVNNPLASIAENAGWMKDLLQEEELAASPNFQEFSTAIDKIEHHVVRARKVIQNLLGFARRMEPAKEKININNLLDETTGFLDNEARYVNIKIEKAYADDVPVITSDLSQIQQVVLNLLNNAIDAIGKDGIITVGSRYLAKSGQVELWVADTGKGMSEAELSKIFDPFFTTKAIGKGTGLGLSISYSIIEKLGGTIRVQSAVGKGTTFTITLPKN</sequence>
<dbReference type="PANTHER" id="PTHR43065:SF46">
    <property type="entry name" value="C4-DICARBOXYLATE TRANSPORT SENSOR PROTEIN DCTB"/>
    <property type="match status" value="1"/>
</dbReference>
<dbReference type="InterPro" id="IPR003594">
    <property type="entry name" value="HATPase_dom"/>
</dbReference>
<dbReference type="SMART" id="SM00388">
    <property type="entry name" value="HisKA"/>
    <property type="match status" value="1"/>
</dbReference>
<evidence type="ECO:0000256" key="1">
    <source>
        <dbReference type="ARBA" id="ARBA00000085"/>
    </source>
</evidence>
<keyword evidence="8" id="KW-0547">Nucleotide-binding</keyword>
<dbReference type="InterPro" id="IPR036097">
    <property type="entry name" value="HisK_dim/P_sf"/>
</dbReference>
<feature type="transmembrane region" description="Helical" evidence="14">
    <location>
        <begin position="12"/>
        <end position="35"/>
    </location>
</feature>
<proteinExistence type="predicted"/>
<name>A0A2L1GQR0_9BACT</name>
<keyword evidence="10" id="KW-0067">ATP-binding</keyword>
<dbReference type="EMBL" id="CP021255">
    <property type="protein sequence ID" value="AVD72021.1"/>
    <property type="molecule type" value="Genomic_DNA"/>
</dbReference>
<keyword evidence="12" id="KW-0902">Two-component regulatory system</keyword>
<gene>
    <name evidence="16" type="ORF">CAY53_11505</name>
</gene>
<dbReference type="OrthoDB" id="9777714at2"/>
<keyword evidence="6" id="KW-0808">Transferase</keyword>
<dbReference type="Gene3D" id="1.10.287.130">
    <property type="match status" value="1"/>
</dbReference>
<comment type="catalytic activity">
    <reaction evidence="1">
        <text>ATP + protein L-histidine = ADP + protein N-phospho-L-histidine.</text>
        <dbReference type="EC" id="2.7.13.3"/>
    </reaction>
</comment>
<dbReference type="GO" id="GO:0005886">
    <property type="term" value="C:plasma membrane"/>
    <property type="evidence" value="ECO:0007669"/>
    <property type="project" value="UniProtKB-SubCell"/>
</dbReference>
<evidence type="ECO:0000259" key="15">
    <source>
        <dbReference type="PROSITE" id="PS50109"/>
    </source>
</evidence>
<evidence type="ECO:0000256" key="9">
    <source>
        <dbReference type="ARBA" id="ARBA00022777"/>
    </source>
</evidence>
<dbReference type="InterPro" id="IPR036890">
    <property type="entry name" value="HATPase_C_sf"/>
</dbReference>
<feature type="domain" description="Histidine kinase" evidence="15">
    <location>
        <begin position="345"/>
        <end position="563"/>
    </location>
</feature>
<dbReference type="Gene3D" id="3.30.450.20">
    <property type="entry name" value="PAS domain"/>
    <property type="match status" value="1"/>
</dbReference>
<evidence type="ECO:0000256" key="3">
    <source>
        <dbReference type="ARBA" id="ARBA00012438"/>
    </source>
</evidence>
<keyword evidence="7 14" id="KW-0812">Transmembrane</keyword>
<evidence type="ECO:0000256" key="5">
    <source>
        <dbReference type="ARBA" id="ARBA00022553"/>
    </source>
</evidence>
<dbReference type="RefSeq" id="WP_104937226.1">
    <property type="nucleotide sequence ID" value="NZ_CP021255.1"/>
</dbReference>
<evidence type="ECO:0000313" key="16">
    <source>
        <dbReference type="EMBL" id="AVD72021.1"/>
    </source>
</evidence>
<dbReference type="InterPro" id="IPR003661">
    <property type="entry name" value="HisK_dim/P_dom"/>
</dbReference>
<comment type="subcellular location">
    <subcellularLocation>
        <location evidence="2">Cell membrane</location>
        <topology evidence="2">Multi-pass membrane protein</topology>
    </subcellularLocation>
</comment>
<dbReference type="GO" id="GO:0000155">
    <property type="term" value="F:phosphorelay sensor kinase activity"/>
    <property type="evidence" value="ECO:0007669"/>
    <property type="project" value="InterPro"/>
</dbReference>
<evidence type="ECO:0000313" key="17">
    <source>
        <dbReference type="Proteomes" id="UP000239867"/>
    </source>
</evidence>
<organism evidence="16 17">
    <name type="scientific">Desulfobulbus oralis</name>
    <dbReference type="NCBI Taxonomy" id="1986146"/>
    <lineage>
        <taxon>Bacteria</taxon>
        <taxon>Pseudomonadati</taxon>
        <taxon>Thermodesulfobacteriota</taxon>
        <taxon>Desulfobulbia</taxon>
        <taxon>Desulfobulbales</taxon>
        <taxon>Desulfobulbaceae</taxon>
        <taxon>Desulfobulbus</taxon>
    </lineage>
</organism>
<evidence type="ECO:0000256" key="13">
    <source>
        <dbReference type="ARBA" id="ARBA00023136"/>
    </source>
</evidence>
<dbReference type="KEGG" id="deo:CAY53_11505"/>
<protein>
    <recommendedName>
        <fullName evidence="3">histidine kinase</fullName>
        <ecNumber evidence="3">2.7.13.3</ecNumber>
    </recommendedName>
</protein>
<evidence type="ECO:0000256" key="14">
    <source>
        <dbReference type="SAM" id="Phobius"/>
    </source>
</evidence>
<dbReference type="AlphaFoldDB" id="A0A2L1GQR0"/>
<keyword evidence="13 14" id="KW-0472">Membrane</keyword>
<dbReference type="PRINTS" id="PR00344">
    <property type="entry name" value="BCTRLSENSOR"/>
</dbReference>
<feature type="transmembrane region" description="Helical" evidence="14">
    <location>
        <begin position="288"/>
        <end position="313"/>
    </location>
</feature>
<keyword evidence="9 16" id="KW-0418">Kinase</keyword>